<keyword evidence="1" id="KW-0732">Signal</keyword>
<evidence type="ECO:0000313" key="3">
    <source>
        <dbReference type="Proteomes" id="UP000636960"/>
    </source>
</evidence>
<keyword evidence="3" id="KW-1185">Reference proteome</keyword>
<protein>
    <recommendedName>
        <fullName evidence="4">Secreted protein</fullName>
    </recommendedName>
</protein>
<evidence type="ECO:0000256" key="1">
    <source>
        <dbReference type="SAM" id="SignalP"/>
    </source>
</evidence>
<reference evidence="2" key="1">
    <citation type="submission" date="2021-01" db="EMBL/GenBank/DDBJ databases">
        <title>Whole genome shotgun sequence of Actinoplanes rishiriensis NBRC 108556.</title>
        <authorList>
            <person name="Komaki H."/>
            <person name="Tamura T."/>
        </authorList>
    </citation>
    <scope>NUCLEOTIDE SEQUENCE</scope>
    <source>
        <strain evidence="2">NBRC 108556</strain>
    </source>
</reference>
<comment type="caution">
    <text evidence="2">The sequence shown here is derived from an EMBL/GenBank/DDBJ whole genome shotgun (WGS) entry which is preliminary data.</text>
</comment>
<accession>A0A919K398</accession>
<dbReference type="Proteomes" id="UP000636960">
    <property type="component" value="Unassembled WGS sequence"/>
</dbReference>
<gene>
    <name evidence="2" type="ORF">Ari01nite_75610</name>
</gene>
<evidence type="ECO:0008006" key="4">
    <source>
        <dbReference type="Google" id="ProtNLM"/>
    </source>
</evidence>
<feature type="signal peptide" evidence="1">
    <location>
        <begin position="1"/>
        <end position="32"/>
    </location>
</feature>
<dbReference type="AlphaFoldDB" id="A0A919K398"/>
<sequence>MTSSSLRPRRLAAFTVLAVVVGAFALPAPATALPDRFGFALWDGAAVSPTGTFPAATTIDNYAVGRYKVAFPNTAAHNKVAHVTAINTNGSCQVADWARPGGTEFVDVDCYNATGVRANAAFTVVFSSSHGSLPPSAGAFATVHSAASGTVLAQYNSTSAVNTVTRGGVGLYMVRLPGLLTSAFDEGSLQATAVNPRVAARCKIARWGIAGADQLANVLCFDTAGARADTQFTLTYQRRQAVYDGILPGRRFGYLWNPPPLGPHGTNLNARGGSNTVFSVGPGQSVVQFPLIGLGPDTVQVTAYGASGNYCGLQRFWVALTDVHVRVACFHPGGTPASTDEFFVAYASPT</sequence>
<organism evidence="2 3">
    <name type="scientific">Paractinoplanes rishiriensis</name>
    <dbReference type="NCBI Taxonomy" id="1050105"/>
    <lineage>
        <taxon>Bacteria</taxon>
        <taxon>Bacillati</taxon>
        <taxon>Actinomycetota</taxon>
        <taxon>Actinomycetes</taxon>
        <taxon>Micromonosporales</taxon>
        <taxon>Micromonosporaceae</taxon>
        <taxon>Paractinoplanes</taxon>
    </lineage>
</organism>
<evidence type="ECO:0000313" key="2">
    <source>
        <dbReference type="EMBL" id="GIF00097.1"/>
    </source>
</evidence>
<dbReference type="EMBL" id="BOMV01000080">
    <property type="protein sequence ID" value="GIF00097.1"/>
    <property type="molecule type" value="Genomic_DNA"/>
</dbReference>
<name>A0A919K398_9ACTN</name>
<feature type="chain" id="PRO_5038036922" description="Secreted protein" evidence="1">
    <location>
        <begin position="33"/>
        <end position="350"/>
    </location>
</feature>
<proteinExistence type="predicted"/>